<gene>
    <name evidence="1" type="ORF">J2Z19_000566</name>
</gene>
<dbReference type="EMBL" id="JAGGJR010000001">
    <property type="protein sequence ID" value="MBP1870869.1"/>
    <property type="molecule type" value="Genomic_DNA"/>
</dbReference>
<organism evidence="1 2">
    <name type="scientific">Ensifer adhaerens</name>
    <name type="common">Sinorhizobium morelense</name>
    <dbReference type="NCBI Taxonomy" id="106592"/>
    <lineage>
        <taxon>Bacteria</taxon>
        <taxon>Pseudomonadati</taxon>
        <taxon>Pseudomonadota</taxon>
        <taxon>Alphaproteobacteria</taxon>
        <taxon>Hyphomicrobiales</taxon>
        <taxon>Rhizobiaceae</taxon>
        <taxon>Sinorhizobium/Ensifer group</taxon>
        <taxon>Ensifer</taxon>
    </lineage>
</organism>
<accession>A0ACC5SR45</accession>
<keyword evidence="2" id="KW-1185">Reference proteome</keyword>
<name>A0ACC5SR45_ENSAD</name>
<evidence type="ECO:0000313" key="2">
    <source>
        <dbReference type="Proteomes" id="UP000823773"/>
    </source>
</evidence>
<proteinExistence type="predicted"/>
<reference evidence="1" key="1">
    <citation type="submission" date="2021-03" db="EMBL/GenBank/DDBJ databases">
        <title>Genomic Encyclopedia of Type Strains, Phase IV (KMG-IV): sequencing the most valuable type-strain genomes for metagenomic binning, comparative biology and taxonomic classification.</title>
        <authorList>
            <person name="Goeker M."/>
        </authorList>
    </citation>
    <scope>NUCLEOTIDE SEQUENCE</scope>
    <source>
        <strain evidence="1">DSM 18131</strain>
    </source>
</reference>
<evidence type="ECO:0000313" key="1">
    <source>
        <dbReference type="EMBL" id="MBP1870869.1"/>
    </source>
</evidence>
<sequence length="37" mass="3915">MIVLGIGAALTAILTMMAVSIVLNLEHNRSANRSSVF</sequence>
<protein>
    <submittedName>
        <fullName evidence="1">Uncharacterized protein</fullName>
    </submittedName>
</protein>
<comment type="caution">
    <text evidence="1">The sequence shown here is derived from an EMBL/GenBank/DDBJ whole genome shotgun (WGS) entry which is preliminary data.</text>
</comment>
<dbReference type="Proteomes" id="UP000823773">
    <property type="component" value="Unassembled WGS sequence"/>
</dbReference>